<dbReference type="CDD" id="cd01610">
    <property type="entry name" value="PAP2_like"/>
    <property type="match status" value="1"/>
</dbReference>
<protein>
    <submittedName>
        <fullName evidence="9">Undecaprenyl-diphosphatase</fullName>
        <ecNumber evidence="9">3.6.1.27</ecNumber>
    </submittedName>
</protein>
<dbReference type="PANTHER" id="PTHR14969:SF62">
    <property type="entry name" value="DECAPRENYLPHOSPHORYL-5-PHOSPHORIBOSE PHOSPHATASE RV3807C-RELATED"/>
    <property type="match status" value="1"/>
</dbReference>
<dbReference type="AlphaFoldDB" id="A0A5Q0UFZ4"/>
<evidence type="ECO:0000256" key="5">
    <source>
        <dbReference type="ARBA" id="ARBA00022989"/>
    </source>
</evidence>
<evidence type="ECO:0000256" key="6">
    <source>
        <dbReference type="ARBA" id="ARBA00023136"/>
    </source>
</evidence>
<name>A0A5Q0UFZ4_9ARCH</name>
<evidence type="ECO:0000256" key="7">
    <source>
        <dbReference type="SAM" id="Phobius"/>
    </source>
</evidence>
<proteinExistence type="predicted"/>
<dbReference type="PANTHER" id="PTHR14969">
    <property type="entry name" value="SPHINGOSINE-1-PHOSPHATE PHOSPHOHYDROLASE"/>
    <property type="match status" value="1"/>
</dbReference>
<reference evidence="10" key="1">
    <citation type="submission" date="2019-05" db="EMBL/GenBank/DDBJ databases">
        <title>Candidatus Nanohalobium constans, a novel model system to study the DPANN nano-sized archaea: genomic and physiological characterization of a nanoarchaeon co-cultured with its chitinotrophic host.</title>
        <authorList>
            <person name="La Cono V."/>
            <person name="Arcadi E."/>
            <person name="Crisafi F."/>
            <person name="Denaro R."/>
            <person name="La Spada G."/>
            <person name="Messina E."/>
            <person name="Smedile F."/>
            <person name="Toshchakov S.V."/>
            <person name="Shevchenko M.A."/>
            <person name="Golyshin P.N."/>
            <person name="Golyshina O.V."/>
            <person name="Ferrer M."/>
            <person name="Rohde M."/>
            <person name="Mushegian A."/>
            <person name="Sorokin D.Y."/>
            <person name="Giuliano L."/>
            <person name="Yakimov M.M."/>
        </authorList>
    </citation>
    <scope>NUCLEOTIDE SEQUENCE [LARGE SCALE GENOMIC DNA]</scope>
    <source>
        <strain evidence="10">LC1Nh</strain>
    </source>
</reference>
<dbReference type="SMART" id="SM00014">
    <property type="entry name" value="acidPPc"/>
    <property type="match status" value="1"/>
</dbReference>
<accession>A0A5Q0UFZ4</accession>
<sequence>MLSITALGSITIALLITGLIYSEGEKKLGETLLTGLILSSTLTYSIKYAVARSRPETMMSNLIASTPSFPSGHTTVAFTLAAVLGSRFNKKAMYSLAALIAISRVYLGAHYPSDILVGAFIGITSGKIVLKRKQIYTKLSETISSTFS</sequence>
<dbReference type="Proteomes" id="UP000377803">
    <property type="component" value="Chromosome"/>
</dbReference>
<evidence type="ECO:0000313" key="9">
    <source>
        <dbReference type="EMBL" id="QGA80563.1"/>
    </source>
</evidence>
<keyword evidence="4 9" id="KW-0378">Hydrolase</keyword>
<comment type="subcellular location">
    <subcellularLocation>
        <location evidence="1">Cell membrane</location>
        <topology evidence="1">Multi-pass membrane protein</topology>
    </subcellularLocation>
</comment>
<dbReference type="InterPro" id="IPR000326">
    <property type="entry name" value="PAP2/HPO"/>
</dbReference>
<dbReference type="KEGG" id="ncon:LC1Nh_0672"/>
<evidence type="ECO:0000256" key="3">
    <source>
        <dbReference type="ARBA" id="ARBA00022692"/>
    </source>
</evidence>
<feature type="transmembrane region" description="Helical" evidence="7">
    <location>
        <begin position="32"/>
        <end position="50"/>
    </location>
</feature>
<keyword evidence="3 7" id="KW-0812">Transmembrane</keyword>
<evidence type="ECO:0000256" key="1">
    <source>
        <dbReference type="ARBA" id="ARBA00004651"/>
    </source>
</evidence>
<evidence type="ECO:0000259" key="8">
    <source>
        <dbReference type="SMART" id="SM00014"/>
    </source>
</evidence>
<dbReference type="Pfam" id="PF01569">
    <property type="entry name" value="PAP2"/>
    <property type="match status" value="1"/>
</dbReference>
<organism evidence="9 10">
    <name type="scientific">Candidatus Nanohalobium constans</name>
    <dbReference type="NCBI Taxonomy" id="2565781"/>
    <lineage>
        <taxon>Archaea</taxon>
        <taxon>Candidatus Nanohalarchaeota</taxon>
        <taxon>Candidatus Nanohalobia</taxon>
        <taxon>Candidatus Nanohalobiales</taxon>
        <taxon>Candidatus Nanohalobiaceae</taxon>
        <taxon>Candidatus Nanohalobium</taxon>
    </lineage>
</organism>
<dbReference type="Gene3D" id="1.20.144.10">
    <property type="entry name" value="Phosphatidic acid phosphatase type 2/haloperoxidase"/>
    <property type="match status" value="1"/>
</dbReference>
<keyword evidence="10" id="KW-1185">Reference proteome</keyword>
<feature type="domain" description="Phosphatidic acid phosphatase type 2/haloperoxidase" evidence="8">
    <location>
        <begin position="31"/>
        <end position="130"/>
    </location>
</feature>
<gene>
    <name evidence="9" type="primary">bcrC</name>
    <name evidence="9" type="ORF">LC1Nh_0672</name>
</gene>
<evidence type="ECO:0000313" key="10">
    <source>
        <dbReference type="Proteomes" id="UP000377803"/>
    </source>
</evidence>
<dbReference type="SUPFAM" id="SSF48317">
    <property type="entry name" value="Acid phosphatase/Vanadium-dependent haloperoxidase"/>
    <property type="match status" value="1"/>
</dbReference>
<evidence type="ECO:0000256" key="2">
    <source>
        <dbReference type="ARBA" id="ARBA00022475"/>
    </source>
</evidence>
<dbReference type="GO" id="GO:0050380">
    <property type="term" value="F:undecaprenyl-diphosphatase activity"/>
    <property type="evidence" value="ECO:0007669"/>
    <property type="project" value="UniProtKB-EC"/>
</dbReference>
<dbReference type="GO" id="GO:0005886">
    <property type="term" value="C:plasma membrane"/>
    <property type="evidence" value="ECO:0007669"/>
    <property type="project" value="UniProtKB-SubCell"/>
</dbReference>
<keyword evidence="5 7" id="KW-1133">Transmembrane helix</keyword>
<feature type="transmembrane region" description="Helical" evidence="7">
    <location>
        <begin position="115"/>
        <end position="130"/>
    </location>
</feature>
<dbReference type="EC" id="3.6.1.27" evidence="9"/>
<keyword evidence="6 7" id="KW-0472">Membrane</keyword>
<keyword evidence="2" id="KW-1003">Cell membrane</keyword>
<evidence type="ECO:0000256" key="4">
    <source>
        <dbReference type="ARBA" id="ARBA00022801"/>
    </source>
</evidence>
<dbReference type="EMBL" id="CP040089">
    <property type="protein sequence ID" value="QGA80563.1"/>
    <property type="molecule type" value="Genomic_DNA"/>
</dbReference>
<dbReference type="InterPro" id="IPR036938">
    <property type="entry name" value="PAP2/HPO_sf"/>
</dbReference>